<dbReference type="InterPro" id="IPR015422">
    <property type="entry name" value="PyrdxlP-dep_Trfase_small"/>
</dbReference>
<name>A0A062V1D1_9EURY</name>
<evidence type="ECO:0000256" key="3">
    <source>
        <dbReference type="RuleBase" id="RU003560"/>
    </source>
</evidence>
<organism evidence="4 5">
    <name type="scientific">Candidatus Methanoperedens nitratireducens</name>
    <dbReference type="NCBI Taxonomy" id="1392998"/>
    <lineage>
        <taxon>Archaea</taxon>
        <taxon>Methanobacteriati</taxon>
        <taxon>Methanobacteriota</taxon>
        <taxon>Stenosarchaea group</taxon>
        <taxon>Methanomicrobia</taxon>
        <taxon>Methanosarcinales</taxon>
        <taxon>ANME-2 cluster</taxon>
        <taxon>Candidatus Methanoperedentaceae</taxon>
        <taxon>Candidatus Methanoperedens</taxon>
    </lineage>
</organism>
<dbReference type="GO" id="GO:0042802">
    <property type="term" value="F:identical protein binding"/>
    <property type="evidence" value="ECO:0007669"/>
    <property type="project" value="TreeGrafter"/>
</dbReference>
<evidence type="ECO:0000313" key="5">
    <source>
        <dbReference type="Proteomes" id="UP000027153"/>
    </source>
</evidence>
<dbReference type="EC" id="2.6.1.82" evidence="4"/>
<dbReference type="PANTHER" id="PTHR11986:SF121">
    <property type="entry name" value="BLR3010 PROTEIN"/>
    <property type="match status" value="1"/>
</dbReference>
<accession>A0A062V1D1</accession>
<keyword evidence="5" id="KW-1185">Reference proteome</keyword>
<dbReference type="RefSeq" id="WP_048093440.1">
    <property type="nucleotide sequence ID" value="NZ_JMIY01000007.1"/>
</dbReference>
<dbReference type="Pfam" id="PF00202">
    <property type="entry name" value="Aminotran_3"/>
    <property type="match status" value="1"/>
</dbReference>
<comment type="caution">
    <text evidence="4">The sequence shown here is derived from an EMBL/GenBank/DDBJ whole genome shotgun (WGS) entry which is preliminary data.</text>
</comment>
<gene>
    <name evidence="4" type="ORF">ANME2D_03226</name>
</gene>
<dbReference type="OrthoDB" id="85346at2157"/>
<dbReference type="InterPro" id="IPR015421">
    <property type="entry name" value="PyrdxlP-dep_Trfase_major"/>
</dbReference>
<dbReference type="InterPro" id="IPR005814">
    <property type="entry name" value="Aminotrans_3"/>
</dbReference>
<evidence type="ECO:0000313" key="4">
    <source>
        <dbReference type="EMBL" id="KCZ71192.1"/>
    </source>
</evidence>
<dbReference type="Proteomes" id="UP000027153">
    <property type="component" value="Unassembled WGS sequence"/>
</dbReference>
<dbReference type="FunFam" id="3.40.640.10:FF:000004">
    <property type="entry name" value="Acetylornithine aminotransferase"/>
    <property type="match status" value="1"/>
</dbReference>
<dbReference type="Gene3D" id="3.40.640.10">
    <property type="entry name" value="Type I PLP-dependent aspartate aminotransferase-like (Major domain)"/>
    <property type="match status" value="1"/>
</dbReference>
<dbReference type="AlphaFoldDB" id="A0A062V1D1"/>
<keyword evidence="2 3" id="KW-0663">Pyridoxal phosphate</keyword>
<dbReference type="InterPro" id="IPR015424">
    <property type="entry name" value="PyrdxlP-dep_Trfase"/>
</dbReference>
<comment type="cofactor">
    <cofactor evidence="1">
        <name>pyridoxal 5'-phosphate</name>
        <dbReference type="ChEBI" id="CHEBI:597326"/>
    </cofactor>
</comment>
<protein>
    <submittedName>
        <fullName evidence="4">Ornithine/acetylornithine aminotransferase</fullName>
        <ecNumber evidence="4">2.6.1.82</ecNumber>
    </submittedName>
</protein>
<reference evidence="4 5" key="1">
    <citation type="journal article" date="2013" name="Nature">
        <title>Anaerobic oxidation of methane coupled to nitrate reduction in a novel archaeal lineage.</title>
        <authorList>
            <person name="Haroon M.F."/>
            <person name="Hu S."/>
            <person name="Shi Y."/>
            <person name="Imelfort M."/>
            <person name="Keller J."/>
            <person name="Hugenholtz P."/>
            <person name="Yuan Z."/>
            <person name="Tyson G.W."/>
        </authorList>
    </citation>
    <scope>NUCLEOTIDE SEQUENCE [LARGE SCALE GENOMIC DNA]</scope>
    <source>
        <strain evidence="4 5">ANME-2d</strain>
    </source>
</reference>
<dbReference type="CDD" id="cd00610">
    <property type="entry name" value="OAT_like"/>
    <property type="match status" value="1"/>
</dbReference>
<evidence type="ECO:0000256" key="2">
    <source>
        <dbReference type="ARBA" id="ARBA00022898"/>
    </source>
</evidence>
<dbReference type="PROSITE" id="PS00600">
    <property type="entry name" value="AA_TRANSFER_CLASS_3"/>
    <property type="match status" value="1"/>
</dbReference>
<dbReference type="PIRSF" id="PIRSF000521">
    <property type="entry name" value="Transaminase_4ab_Lys_Orn"/>
    <property type="match status" value="1"/>
</dbReference>
<keyword evidence="4" id="KW-0032">Aminotransferase</keyword>
<dbReference type="GO" id="GO:0033094">
    <property type="term" value="F:putrescine--2-oxoglutarate transaminase activity"/>
    <property type="evidence" value="ECO:0007669"/>
    <property type="project" value="UniProtKB-EC"/>
</dbReference>
<sequence length="453" mass="48922">MKEHRQIITFEEALKSTRRNSIELFKKHVNPEEANLLKLANVDKRYIRAEGIYLYDDEGKSYMDFSAGYGALNLGHNPPEVLEAVRNASSLPSILLAGYNHLMGALAANLSELLPGNLTMTAFGSGGAEAVELALKTARAYSHRKKFISCHNAYHGLTFGALSVGGATRYRRVFGPLLEHCETIPFGDLESLEQKLRGGDVAAFIIEPVQGEGGAIVPPCGYLKDAEELCHRYGALLILDEIQTGFGRTGKLFALEYDGAVPDIVILSKSLGAGVIPISVSVTTEEIWKKAFGARDRFDLVISTFGGNPGACAAALKTIEITLRDDLSGRAADIGRYSKERLEMLKSKHSLIKEIRGKGLMLGIELNSPSIGGAALRENLAPMIISHLLNNHGILTSYYDLAPLVLRFEPPLTVTKDQVDKAVDSLDAAFSKGVVGLGAAFGKSALGRIIRSP</sequence>
<comment type="similarity">
    <text evidence="3">Belongs to the class-III pyridoxal-phosphate-dependent aminotransferase family.</text>
</comment>
<evidence type="ECO:0000256" key="1">
    <source>
        <dbReference type="ARBA" id="ARBA00001933"/>
    </source>
</evidence>
<dbReference type="Gene3D" id="3.90.1150.10">
    <property type="entry name" value="Aspartate Aminotransferase, domain 1"/>
    <property type="match status" value="1"/>
</dbReference>
<proteinExistence type="inferred from homology"/>
<dbReference type="GO" id="GO:0030170">
    <property type="term" value="F:pyridoxal phosphate binding"/>
    <property type="evidence" value="ECO:0007669"/>
    <property type="project" value="InterPro"/>
</dbReference>
<keyword evidence="4" id="KW-0808">Transferase</keyword>
<dbReference type="EMBL" id="JMIY01000007">
    <property type="protein sequence ID" value="KCZ71192.1"/>
    <property type="molecule type" value="Genomic_DNA"/>
</dbReference>
<dbReference type="InterPro" id="IPR049704">
    <property type="entry name" value="Aminotrans_3_PPA_site"/>
</dbReference>
<dbReference type="PANTHER" id="PTHR11986">
    <property type="entry name" value="AMINOTRANSFERASE CLASS III"/>
    <property type="match status" value="1"/>
</dbReference>
<dbReference type="SUPFAM" id="SSF53383">
    <property type="entry name" value="PLP-dependent transferases"/>
    <property type="match status" value="1"/>
</dbReference>
<dbReference type="InterPro" id="IPR050103">
    <property type="entry name" value="Class-III_PLP-dep_AT"/>
</dbReference>